<sequence length="183" mass="20469">MMARSRCILFSLVYLLVPIYYVQACDTQCVAAIRNTVQDELNKFRNDVNLELLNEKISDIHTRIDNIKNDTETLKQKLEDPDNAVTELIFDTNGISLKVGEEATLDCNVKGSFSSCHWEHYGHIYQVATVMSGAYPNMRKVSDSGNEQCSIVITNVTTAHGGDWTCNVLTTEQNLTASKTLSI</sequence>
<reference evidence="3 4" key="1">
    <citation type="submission" date="2024-05" db="EMBL/GenBank/DDBJ databases">
        <authorList>
            <person name="Wallberg A."/>
        </authorList>
    </citation>
    <scope>NUCLEOTIDE SEQUENCE [LARGE SCALE GENOMIC DNA]</scope>
</reference>
<proteinExistence type="predicted"/>
<dbReference type="InterPro" id="IPR013151">
    <property type="entry name" value="Immunoglobulin_dom"/>
</dbReference>
<feature type="domain" description="Ig-like" evidence="2">
    <location>
        <begin position="81"/>
        <end position="182"/>
    </location>
</feature>
<feature type="signal peptide" evidence="1">
    <location>
        <begin position="1"/>
        <end position="24"/>
    </location>
</feature>
<evidence type="ECO:0000313" key="3">
    <source>
        <dbReference type="EMBL" id="CAL4082927.1"/>
    </source>
</evidence>
<dbReference type="InterPro" id="IPR013783">
    <property type="entry name" value="Ig-like_fold"/>
</dbReference>
<dbReference type="Pfam" id="PF00047">
    <property type="entry name" value="ig"/>
    <property type="match status" value="1"/>
</dbReference>
<dbReference type="SUPFAM" id="SSF48726">
    <property type="entry name" value="Immunoglobulin"/>
    <property type="match status" value="1"/>
</dbReference>
<keyword evidence="1" id="KW-0732">Signal</keyword>
<dbReference type="Gene3D" id="2.60.40.10">
    <property type="entry name" value="Immunoglobulins"/>
    <property type="match status" value="1"/>
</dbReference>
<dbReference type="Proteomes" id="UP001497623">
    <property type="component" value="Unassembled WGS sequence"/>
</dbReference>
<name>A0AAV2QIL2_MEGNR</name>
<feature type="non-terminal residue" evidence="3">
    <location>
        <position position="183"/>
    </location>
</feature>
<evidence type="ECO:0000313" key="4">
    <source>
        <dbReference type="Proteomes" id="UP001497623"/>
    </source>
</evidence>
<protein>
    <recommendedName>
        <fullName evidence="2">Ig-like domain-containing protein</fullName>
    </recommendedName>
</protein>
<dbReference type="InterPro" id="IPR036179">
    <property type="entry name" value="Ig-like_dom_sf"/>
</dbReference>
<evidence type="ECO:0000256" key="1">
    <source>
        <dbReference type="SAM" id="SignalP"/>
    </source>
</evidence>
<organism evidence="3 4">
    <name type="scientific">Meganyctiphanes norvegica</name>
    <name type="common">Northern krill</name>
    <name type="synonym">Thysanopoda norvegica</name>
    <dbReference type="NCBI Taxonomy" id="48144"/>
    <lineage>
        <taxon>Eukaryota</taxon>
        <taxon>Metazoa</taxon>
        <taxon>Ecdysozoa</taxon>
        <taxon>Arthropoda</taxon>
        <taxon>Crustacea</taxon>
        <taxon>Multicrustacea</taxon>
        <taxon>Malacostraca</taxon>
        <taxon>Eumalacostraca</taxon>
        <taxon>Eucarida</taxon>
        <taxon>Euphausiacea</taxon>
        <taxon>Euphausiidae</taxon>
        <taxon>Meganyctiphanes</taxon>
    </lineage>
</organism>
<gene>
    <name evidence="3" type="ORF">MNOR_LOCUS12030</name>
</gene>
<keyword evidence="4" id="KW-1185">Reference proteome</keyword>
<feature type="chain" id="PRO_5043763522" description="Ig-like domain-containing protein" evidence="1">
    <location>
        <begin position="25"/>
        <end position="183"/>
    </location>
</feature>
<dbReference type="AlphaFoldDB" id="A0AAV2QIL2"/>
<dbReference type="EMBL" id="CAXKWB010006467">
    <property type="protein sequence ID" value="CAL4082927.1"/>
    <property type="molecule type" value="Genomic_DNA"/>
</dbReference>
<evidence type="ECO:0000259" key="2">
    <source>
        <dbReference type="PROSITE" id="PS50835"/>
    </source>
</evidence>
<comment type="caution">
    <text evidence="3">The sequence shown here is derived from an EMBL/GenBank/DDBJ whole genome shotgun (WGS) entry which is preliminary data.</text>
</comment>
<accession>A0AAV2QIL2</accession>
<dbReference type="PROSITE" id="PS50835">
    <property type="entry name" value="IG_LIKE"/>
    <property type="match status" value="1"/>
</dbReference>
<dbReference type="InterPro" id="IPR007110">
    <property type="entry name" value="Ig-like_dom"/>
</dbReference>